<dbReference type="GO" id="GO:0016779">
    <property type="term" value="F:nucleotidyltransferase activity"/>
    <property type="evidence" value="ECO:0007669"/>
    <property type="project" value="UniProtKB-KW"/>
</dbReference>
<name>A0A2G9WSX9_9HYPH</name>
<dbReference type="Proteomes" id="UP000231070">
    <property type="component" value="Unassembled WGS sequence"/>
</dbReference>
<dbReference type="PANTHER" id="PTHR43584:SF8">
    <property type="entry name" value="N-ACETYLMURAMATE ALPHA-1-PHOSPHATE URIDYLYLTRANSFERASE"/>
    <property type="match status" value="1"/>
</dbReference>
<accession>A0A2G9WSX9</accession>
<feature type="domain" description="Nucleotidyl transferase" evidence="3">
    <location>
        <begin position="14"/>
        <end position="240"/>
    </location>
</feature>
<dbReference type="EMBL" id="NQVN01000014">
    <property type="protein sequence ID" value="PIO97818.1"/>
    <property type="molecule type" value="Genomic_DNA"/>
</dbReference>
<dbReference type="RefSeq" id="WP_100081905.1">
    <property type="nucleotide sequence ID" value="NZ_NQVN01000014.1"/>
</dbReference>
<dbReference type="AlphaFoldDB" id="A0A2G9WSX9"/>
<keyword evidence="1 4" id="KW-0808">Transferase</keyword>
<comment type="caution">
    <text evidence="4">The sequence shown here is derived from an EMBL/GenBank/DDBJ whole genome shotgun (WGS) entry which is preliminary data.</text>
</comment>
<dbReference type="InterPro" id="IPR005835">
    <property type="entry name" value="NTP_transferase_dom"/>
</dbReference>
<keyword evidence="2 4" id="KW-0548">Nucleotidyltransferase</keyword>
<dbReference type="Pfam" id="PF00483">
    <property type="entry name" value="NTP_transferase"/>
    <property type="match status" value="1"/>
</dbReference>
<dbReference type="InterPro" id="IPR029044">
    <property type="entry name" value="Nucleotide-diphossugar_trans"/>
</dbReference>
<dbReference type="Gene3D" id="3.90.550.10">
    <property type="entry name" value="Spore Coat Polysaccharide Biosynthesis Protein SpsA, Chain A"/>
    <property type="match status" value="1"/>
</dbReference>
<reference evidence="4 5" key="1">
    <citation type="submission" date="2017-08" db="EMBL/GenBank/DDBJ databases">
        <title>Pleomorphomonas carboxidotrophicus sp. nov., a new mesophilic hydrogenogenic carboxidotroph.</title>
        <authorList>
            <person name="Esquivel-Elizondo S."/>
            <person name="Krajmalnik-Brown R."/>
            <person name="Maldonado J."/>
        </authorList>
    </citation>
    <scope>NUCLEOTIDE SEQUENCE [LARGE SCALE GENOMIC DNA]</scope>
    <source>
        <strain evidence="4 5">SVCO-16</strain>
    </source>
</reference>
<dbReference type="CDD" id="cd06422">
    <property type="entry name" value="NTP_transferase_like_1"/>
    <property type="match status" value="1"/>
</dbReference>
<dbReference type="PANTHER" id="PTHR43584">
    <property type="entry name" value="NUCLEOTIDYL TRANSFERASE"/>
    <property type="match status" value="1"/>
</dbReference>
<organism evidence="4 5">
    <name type="scientific">Pleomorphomonas carboxyditropha</name>
    <dbReference type="NCBI Taxonomy" id="2023338"/>
    <lineage>
        <taxon>Bacteria</taxon>
        <taxon>Pseudomonadati</taxon>
        <taxon>Pseudomonadota</taxon>
        <taxon>Alphaproteobacteria</taxon>
        <taxon>Hyphomicrobiales</taxon>
        <taxon>Pleomorphomonadaceae</taxon>
        <taxon>Pleomorphomonas</taxon>
    </lineage>
</organism>
<evidence type="ECO:0000256" key="2">
    <source>
        <dbReference type="ARBA" id="ARBA00022695"/>
    </source>
</evidence>
<evidence type="ECO:0000313" key="5">
    <source>
        <dbReference type="Proteomes" id="UP000231070"/>
    </source>
</evidence>
<sequence>MTDAAFLSAVRPRKAMVLAAGRGKRMRPITATTPKPLVEVLGRSLIDRVFDRLTEASVETAVVNVHYLADLIEVHVGKRRDLSVIVSDERDLLLDTGGGVVKALPHLGSDPFYHLNSDSIWIEGVSANLPALARAWDGARMDGLLLLAPTVGSVGYSGVGDFDMAGDGRLTRRRERTVAPFVYAGAAILDPGIFTELPLAPFSLNRIFDELIGQGRLHGVRLEGTWLHVGTPEAIGQAERTIRLSAE</sequence>
<keyword evidence="5" id="KW-1185">Reference proteome</keyword>
<gene>
    <name evidence="4" type="ORF">CJ014_18130</name>
</gene>
<evidence type="ECO:0000259" key="3">
    <source>
        <dbReference type="Pfam" id="PF00483"/>
    </source>
</evidence>
<proteinExistence type="predicted"/>
<evidence type="ECO:0000256" key="1">
    <source>
        <dbReference type="ARBA" id="ARBA00022679"/>
    </source>
</evidence>
<dbReference type="OrthoDB" id="9788272at2"/>
<evidence type="ECO:0000313" key="4">
    <source>
        <dbReference type="EMBL" id="PIO97818.1"/>
    </source>
</evidence>
<dbReference type="InterPro" id="IPR050065">
    <property type="entry name" value="GlmU-like"/>
</dbReference>
<protein>
    <submittedName>
        <fullName evidence="4">Mannose-1-phosphate guanylyltransferase</fullName>
    </submittedName>
</protein>
<dbReference type="SUPFAM" id="SSF53448">
    <property type="entry name" value="Nucleotide-diphospho-sugar transferases"/>
    <property type="match status" value="1"/>
</dbReference>